<dbReference type="Proteomes" id="UP000179129">
    <property type="component" value="Unassembled WGS sequence"/>
</dbReference>
<evidence type="ECO:0000256" key="2">
    <source>
        <dbReference type="ARBA" id="ARBA00022598"/>
    </source>
</evidence>
<dbReference type="CDD" id="cd02440">
    <property type="entry name" value="AdoMet_MTases"/>
    <property type="match status" value="1"/>
</dbReference>
<evidence type="ECO:0000256" key="1">
    <source>
        <dbReference type="ARBA" id="ARBA00010871"/>
    </source>
</evidence>
<evidence type="ECO:0000259" key="4">
    <source>
        <dbReference type="PROSITE" id="PS50975"/>
    </source>
</evidence>
<dbReference type="InterPro" id="IPR013815">
    <property type="entry name" value="ATP_grasp_subdomain_1"/>
</dbReference>
<dbReference type="InterPro" id="IPR011095">
    <property type="entry name" value="Dala_Dala_lig_C"/>
</dbReference>
<dbReference type="GO" id="GO:0046872">
    <property type="term" value="F:metal ion binding"/>
    <property type="evidence" value="ECO:0007669"/>
    <property type="project" value="InterPro"/>
</dbReference>
<organism evidence="5 6">
    <name type="scientific">Candidatus Glassbacteria bacterium RIFCSPLOWO2_12_FULL_58_11</name>
    <dbReference type="NCBI Taxonomy" id="1817867"/>
    <lineage>
        <taxon>Bacteria</taxon>
        <taxon>Candidatus Glassiibacteriota</taxon>
    </lineage>
</organism>
<comment type="caution">
    <text evidence="5">The sequence shown here is derived from an EMBL/GenBank/DDBJ whole genome shotgun (WGS) entry which is preliminary data.</text>
</comment>
<keyword evidence="2 5" id="KW-0436">Ligase</keyword>
<dbReference type="InterPro" id="IPR029063">
    <property type="entry name" value="SAM-dependent_MTases_sf"/>
</dbReference>
<evidence type="ECO:0000313" key="5">
    <source>
        <dbReference type="EMBL" id="OGG00430.1"/>
    </source>
</evidence>
<dbReference type="GO" id="GO:0005524">
    <property type="term" value="F:ATP binding"/>
    <property type="evidence" value="ECO:0007669"/>
    <property type="project" value="UniProtKB-UniRule"/>
</dbReference>
<dbReference type="GO" id="GO:0008716">
    <property type="term" value="F:D-alanine-D-alanine ligase activity"/>
    <property type="evidence" value="ECO:0007669"/>
    <property type="project" value="InterPro"/>
</dbReference>
<dbReference type="Gene3D" id="3.30.470.20">
    <property type="entry name" value="ATP-grasp fold, B domain"/>
    <property type="match status" value="1"/>
</dbReference>
<dbReference type="Gene3D" id="2.20.25.110">
    <property type="entry name" value="S-adenosyl-L-methionine-dependent methyltransferases"/>
    <property type="match status" value="1"/>
</dbReference>
<dbReference type="AlphaFoldDB" id="A0A1F5YJT4"/>
<dbReference type="STRING" id="1817867.A3F83_05780"/>
<dbReference type="SUPFAM" id="SSF56059">
    <property type="entry name" value="Glutathione synthetase ATP-binding domain-like"/>
    <property type="match status" value="1"/>
</dbReference>
<proteinExistence type="inferred from homology"/>
<dbReference type="InterPro" id="IPR041698">
    <property type="entry name" value="Methyltransf_25"/>
</dbReference>
<accession>A0A1F5YJT4</accession>
<reference evidence="5 6" key="1">
    <citation type="journal article" date="2016" name="Nat. Commun.">
        <title>Thousands of microbial genomes shed light on interconnected biogeochemical processes in an aquifer system.</title>
        <authorList>
            <person name="Anantharaman K."/>
            <person name="Brown C.T."/>
            <person name="Hug L.A."/>
            <person name="Sharon I."/>
            <person name="Castelle C.J."/>
            <person name="Probst A.J."/>
            <person name="Thomas B.C."/>
            <person name="Singh A."/>
            <person name="Wilkins M.J."/>
            <person name="Karaoz U."/>
            <person name="Brodie E.L."/>
            <person name="Williams K.H."/>
            <person name="Hubbard S.S."/>
            <person name="Banfield J.F."/>
        </authorList>
    </citation>
    <scope>NUCLEOTIDE SEQUENCE [LARGE SCALE GENOMIC DNA]</scope>
</reference>
<dbReference type="Pfam" id="PF07478">
    <property type="entry name" value="Dala_Dala_lig_C"/>
    <property type="match status" value="1"/>
</dbReference>
<dbReference type="PANTHER" id="PTHR23132:SF23">
    <property type="entry name" value="D-ALANINE--D-ALANINE LIGASE B"/>
    <property type="match status" value="1"/>
</dbReference>
<dbReference type="Gene3D" id="3.40.50.150">
    <property type="entry name" value="Vaccinia Virus protein VP39"/>
    <property type="match status" value="1"/>
</dbReference>
<dbReference type="PROSITE" id="PS50975">
    <property type="entry name" value="ATP_GRASP"/>
    <property type="match status" value="1"/>
</dbReference>
<dbReference type="InterPro" id="IPR011761">
    <property type="entry name" value="ATP-grasp"/>
</dbReference>
<protein>
    <submittedName>
        <fullName evidence="5">D-alanine--D-alanine ligase</fullName>
    </submittedName>
</protein>
<dbReference type="EMBL" id="MFIX01000258">
    <property type="protein sequence ID" value="OGG00430.1"/>
    <property type="molecule type" value="Genomic_DNA"/>
</dbReference>
<evidence type="ECO:0000313" key="6">
    <source>
        <dbReference type="Proteomes" id="UP000179129"/>
    </source>
</evidence>
<dbReference type="Gene3D" id="3.30.1490.20">
    <property type="entry name" value="ATP-grasp fold, A domain"/>
    <property type="match status" value="1"/>
</dbReference>
<keyword evidence="3" id="KW-0067">ATP-binding</keyword>
<comment type="similarity">
    <text evidence="1">Belongs to the D-alanine--D-alanine ligase family.</text>
</comment>
<keyword evidence="3" id="KW-0547">Nucleotide-binding</keyword>
<name>A0A1F5YJT4_9BACT</name>
<evidence type="ECO:0000256" key="3">
    <source>
        <dbReference type="PROSITE-ProRule" id="PRU00409"/>
    </source>
</evidence>
<dbReference type="Pfam" id="PF13649">
    <property type="entry name" value="Methyltransf_25"/>
    <property type="match status" value="1"/>
</dbReference>
<sequence>MKTLGPVFNLEEHVTPDWWNRIFNHLYLKTDGDVVEDSQITRNEVDQIIGILGLSPKDRVLDLCCGQGRHTLELARRGFRSVEGIDRSHYLIQKAKECARNEGLSVRFREGDARKLSYPPDTFDALLILGNSFGYFETLQDDLRVLREVLKVLKPWGKVLIDIADGGFLRQNFQRRSWEWINRKLFVCRERSLSLDGDRLVSREVITNVDKGIVADQFYAERLYSRESLARLLAEAGFNGTAFPAEVATDSQRAQDLGMMERRIIVTAHAKKEWAPLRKVSGKSERNVVVLLGDPTKPDKLKPANVFDEDDFYTIDRMKEALHELKGYRFTYLNSHDSLMQDLAKLAGRVDYALNLCDEGYNNDPRLELHVPSILEALGIPYTGGGPQCLAYCYDKSLVRGAAKEMGIPVPEAFFIRPEDSAFELPFDFPVIVKPNLGDSSFGITVNSVAYKAEELINAIQGIRRQFGYERPILVEEFLTGKDLSVGIIGTPPSSYVVLPITEEDYSCVPDGMPKICGYEAKWDPESPYWKIKSVPADLPDDVEKAIVGWCVELAERLECRDYVRLDWRLDSNGTPKLLEVNPNPGWCWDGHLAKMAGHAGVDYSEMLAAILRSAEVRLGLENEDDLRELKNRIERQV</sequence>
<feature type="domain" description="ATP-grasp" evidence="4">
    <location>
        <begin position="400"/>
        <end position="613"/>
    </location>
</feature>
<feature type="non-terminal residue" evidence="5">
    <location>
        <position position="638"/>
    </location>
</feature>
<dbReference type="FunFam" id="3.30.470.20:FF:000105">
    <property type="entry name" value="Predicted protein"/>
    <property type="match status" value="1"/>
</dbReference>
<dbReference type="PANTHER" id="PTHR23132">
    <property type="entry name" value="D-ALANINE--D-ALANINE LIGASE"/>
    <property type="match status" value="1"/>
</dbReference>
<gene>
    <name evidence="5" type="ORF">A3F83_05780</name>
</gene>
<dbReference type="SUPFAM" id="SSF53335">
    <property type="entry name" value="S-adenosyl-L-methionine-dependent methyltransferases"/>
    <property type="match status" value="1"/>
</dbReference>